<evidence type="ECO:0000256" key="2">
    <source>
        <dbReference type="ARBA" id="ARBA00022679"/>
    </source>
</evidence>
<dbReference type="InterPro" id="IPR002052">
    <property type="entry name" value="DNA_methylase_N6_adenine_CS"/>
</dbReference>
<keyword evidence="3" id="KW-0949">S-adenosyl-L-methionine</keyword>
<evidence type="ECO:0000256" key="3">
    <source>
        <dbReference type="ARBA" id="ARBA00022691"/>
    </source>
</evidence>
<dbReference type="Pfam" id="PF02384">
    <property type="entry name" value="N6_Mtase"/>
    <property type="match status" value="1"/>
</dbReference>
<dbReference type="InterPro" id="IPR050953">
    <property type="entry name" value="N4_N6_ade-DNA_methylase"/>
</dbReference>
<feature type="domain" description="DNA methylase adenine-specific" evidence="6">
    <location>
        <begin position="24"/>
        <end position="263"/>
    </location>
</feature>
<proteinExistence type="predicted"/>
<dbReference type="AlphaFoldDB" id="A0A6J7SJ25"/>
<dbReference type="PRINTS" id="PR00507">
    <property type="entry name" value="N12N6MTFRASE"/>
</dbReference>
<dbReference type="PROSITE" id="PS00092">
    <property type="entry name" value="N6_MTASE"/>
    <property type="match status" value="1"/>
</dbReference>
<reference evidence="7" key="1">
    <citation type="submission" date="2020-05" db="EMBL/GenBank/DDBJ databases">
        <authorList>
            <person name="Chiriac C."/>
            <person name="Salcher M."/>
            <person name="Ghai R."/>
            <person name="Kavagutti S V."/>
        </authorList>
    </citation>
    <scope>NUCLEOTIDE SEQUENCE</scope>
</reference>
<name>A0A6J7SJ25_9ZZZZ</name>
<evidence type="ECO:0000256" key="5">
    <source>
        <dbReference type="SAM" id="MobiDB-lite"/>
    </source>
</evidence>
<accession>A0A6J7SJ25</accession>
<dbReference type="GO" id="GO:0032259">
    <property type="term" value="P:methylation"/>
    <property type="evidence" value="ECO:0007669"/>
    <property type="project" value="UniProtKB-KW"/>
</dbReference>
<gene>
    <name evidence="7" type="ORF">UFOPK4173_01963</name>
</gene>
<evidence type="ECO:0000256" key="4">
    <source>
        <dbReference type="ARBA" id="ARBA00022747"/>
    </source>
</evidence>
<dbReference type="EMBL" id="CAFBPW010000326">
    <property type="protein sequence ID" value="CAB5041394.1"/>
    <property type="molecule type" value="Genomic_DNA"/>
</dbReference>
<feature type="region of interest" description="Disordered" evidence="5">
    <location>
        <begin position="1"/>
        <end position="26"/>
    </location>
</feature>
<keyword evidence="4" id="KW-0680">Restriction system</keyword>
<dbReference type="InterPro" id="IPR029063">
    <property type="entry name" value="SAM-dependent_MTases_sf"/>
</dbReference>
<protein>
    <submittedName>
        <fullName evidence="7">Unannotated protein</fullName>
    </submittedName>
</protein>
<dbReference type="GO" id="GO:0008170">
    <property type="term" value="F:N-methyltransferase activity"/>
    <property type="evidence" value="ECO:0007669"/>
    <property type="project" value="InterPro"/>
</dbReference>
<feature type="compositionally biased region" description="Polar residues" evidence="5">
    <location>
        <begin position="1"/>
        <end position="11"/>
    </location>
</feature>
<dbReference type="GO" id="GO:0003677">
    <property type="term" value="F:DNA binding"/>
    <property type="evidence" value="ECO:0007669"/>
    <property type="project" value="InterPro"/>
</dbReference>
<organism evidence="7">
    <name type="scientific">freshwater metagenome</name>
    <dbReference type="NCBI Taxonomy" id="449393"/>
    <lineage>
        <taxon>unclassified sequences</taxon>
        <taxon>metagenomes</taxon>
        <taxon>ecological metagenomes</taxon>
    </lineage>
</organism>
<dbReference type="InterPro" id="IPR003356">
    <property type="entry name" value="DNA_methylase_A-5"/>
</dbReference>
<keyword evidence="2" id="KW-0808">Transferase</keyword>
<dbReference type="PANTHER" id="PTHR33841:SF5">
    <property type="entry name" value="DNA METHYLASE (MODIFICATION METHYLASE) (METHYLTRANSFERASE)-RELATED"/>
    <property type="match status" value="1"/>
</dbReference>
<dbReference type="SUPFAM" id="SSF53335">
    <property type="entry name" value="S-adenosyl-L-methionine-dependent methyltransferases"/>
    <property type="match status" value="1"/>
</dbReference>
<dbReference type="GO" id="GO:0009007">
    <property type="term" value="F:site-specific DNA-methyltransferase (adenine-specific) activity"/>
    <property type="evidence" value="ECO:0007669"/>
    <property type="project" value="UniProtKB-EC"/>
</dbReference>
<dbReference type="GO" id="GO:0009307">
    <property type="term" value="P:DNA restriction-modification system"/>
    <property type="evidence" value="ECO:0007669"/>
    <property type="project" value="UniProtKB-KW"/>
</dbReference>
<sequence length="580" mass="61620">MRAAPSTTAVQASIHAHESSVPAEQRKADGVHYTPAVLAKFLVEQAIATLDYVPQQICDPTCGAGSFLLAAADALADRGVAVQEIVEQRLFGGEIDPQAGALAQDSLRAWAEQRIGRVAGSRLCPQIAVGDMLLRTPESWVGRSPKGWDLVIGNPPFLSQLATRTSRSSAVRQAVQQRFGEIGVYADSASLFLLGALDMVCEGGVVVMVQPQSFLATRDTAAVRSSLLGSAHLRGIWASQAEFFEASVRVCAPVLQRSVTGDSRVVQSTQSAQAAQSAQPAQPAQPAQAAQSVQVWWGGKPNDLGNTEQFVEQQPLPGDSWGPLLARAHGLPSVNSTAGPRLGEVATATAGFRDEFYALLDSSVDLGQSGPQLLSRAQASPLITVGMIDPGSHSWGLQARRFGGRKQLAPAADMAALERLQPRIAEWARARQVPKVLVATQTRIVEAVADPEGRLIPVTPTISVEPRNTNRPQESVWHLTAALLAPPVSARALATHLGAGLSSGALRWSARSVLQVELPIDETRWASGAGLAQKLASCDQTDRPKNLAELGKVMCSAYEIDSTDAVFGWWLELALRAAKP</sequence>
<evidence type="ECO:0000313" key="7">
    <source>
        <dbReference type="EMBL" id="CAB5041394.1"/>
    </source>
</evidence>
<evidence type="ECO:0000259" key="6">
    <source>
        <dbReference type="Pfam" id="PF02384"/>
    </source>
</evidence>
<keyword evidence="1" id="KW-0489">Methyltransferase</keyword>
<dbReference type="Gene3D" id="3.40.50.150">
    <property type="entry name" value="Vaccinia Virus protein VP39"/>
    <property type="match status" value="1"/>
</dbReference>
<feature type="region of interest" description="Disordered" evidence="5">
    <location>
        <begin position="270"/>
        <end position="292"/>
    </location>
</feature>
<dbReference type="PANTHER" id="PTHR33841">
    <property type="entry name" value="DNA METHYLTRANSFERASE YEEA-RELATED"/>
    <property type="match status" value="1"/>
</dbReference>
<evidence type="ECO:0000256" key="1">
    <source>
        <dbReference type="ARBA" id="ARBA00022603"/>
    </source>
</evidence>